<reference evidence="1" key="1">
    <citation type="submission" date="2020-02" db="EMBL/GenBank/DDBJ databases">
        <title>Flavobacterium sp. genome.</title>
        <authorList>
            <person name="Jung H.S."/>
            <person name="Baek J.H."/>
            <person name="Jeon C.O."/>
        </authorList>
    </citation>
    <scope>NUCLEOTIDE SEQUENCE</scope>
    <source>
        <strain evidence="1">SE-s28</strain>
    </source>
</reference>
<name>A0A972FUI7_9FLAO</name>
<evidence type="ECO:0000313" key="2">
    <source>
        <dbReference type="Proteomes" id="UP000712080"/>
    </source>
</evidence>
<dbReference type="Proteomes" id="UP000712080">
    <property type="component" value="Unassembled WGS sequence"/>
</dbReference>
<evidence type="ECO:0000313" key="1">
    <source>
        <dbReference type="EMBL" id="NMH28282.1"/>
    </source>
</evidence>
<comment type="caution">
    <text evidence="1">The sequence shown here is derived from an EMBL/GenBank/DDBJ whole genome shotgun (WGS) entry which is preliminary data.</text>
</comment>
<dbReference type="EMBL" id="JAAMPU010000105">
    <property type="protein sequence ID" value="NMH28282.1"/>
    <property type="molecule type" value="Genomic_DNA"/>
</dbReference>
<gene>
    <name evidence="1" type="ORF">G6047_09585</name>
</gene>
<proteinExistence type="predicted"/>
<dbReference type="RefSeq" id="WP_169527392.1">
    <property type="nucleotide sequence ID" value="NZ_JAAMPU010000105.1"/>
</dbReference>
<sequence length="501" mass="57544">MSVLTMKYITKDSVLWIPFLKCLKSSTPNAFIVNRYLLFLFLIYNIWNAHSQSLLTTTDVNFETDVNDIWSATDEPSKQFWVFMASKSTTTAFTFNKELFQRDSVSFARPDSKFENIAGCSFDDSGNPTIYWSSADSKRIFTQTLNQKNHSLVSKSYLFDFENEDLLVSFNDHGRFCLLTSVKDSSKLVLYDFKNGVPEMHVLDFTAFPFQNPRGQNFLLSRFLDRYPMQYIDQSALSSLYMATEKCKLYAFDDKLLLTFDDNPTQTRIFEIQLSDFSITESKVPQQSFTDEASSNSFINQNTLLQFKANKNEMLLSAFDLKSKQPIKTYRVTSEDTISFKNSPLLVQSPDDKLSTLSSTKKFLRRINQRPIGVSIYRHKDGRLIVTAGATYDYISTGDVILGTTLGIGMVVAGAGSDIDRFIQEPLLQTVFFEGIFDKNFEHVSAEQPSLYIDVLNRYLTKEQPELYAISHLRNFFVLSYYDKATKKLVMRKFSDSKILD</sequence>
<accession>A0A972FUI7</accession>
<dbReference type="AlphaFoldDB" id="A0A972FUI7"/>
<organism evidence="1 2">
    <name type="scientific">Flavobacterium silvaticum</name>
    <dbReference type="NCBI Taxonomy" id="1852020"/>
    <lineage>
        <taxon>Bacteria</taxon>
        <taxon>Pseudomonadati</taxon>
        <taxon>Bacteroidota</taxon>
        <taxon>Flavobacteriia</taxon>
        <taxon>Flavobacteriales</taxon>
        <taxon>Flavobacteriaceae</taxon>
        <taxon>Flavobacterium</taxon>
    </lineage>
</organism>
<protein>
    <submittedName>
        <fullName evidence="1">Uncharacterized protein</fullName>
    </submittedName>
</protein>
<dbReference type="SUPFAM" id="SSF69322">
    <property type="entry name" value="Tricorn protease domain 2"/>
    <property type="match status" value="1"/>
</dbReference>
<keyword evidence="2" id="KW-1185">Reference proteome</keyword>